<reference evidence="2 3" key="1">
    <citation type="journal article" date="2021" name="Elife">
        <title>Chloroplast acquisition without the gene transfer in kleptoplastic sea slugs, Plakobranchus ocellatus.</title>
        <authorList>
            <person name="Maeda T."/>
            <person name="Takahashi S."/>
            <person name="Yoshida T."/>
            <person name="Shimamura S."/>
            <person name="Takaki Y."/>
            <person name="Nagai Y."/>
            <person name="Toyoda A."/>
            <person name="Suzuki Y."/>
            <person name="Arimoto A."/>
            <person name="Ishii H."/>
            <person name="Satoh N."/>
            <person name="Nishiyama T."/>
            <person name="Hasebe M."/>
            <person name="Maruyama T."/>
            <person name="Minagawa J."/>
            <person name="Obokata J."/>
            <person name="Shigenobu S."/>
        </authorList>
    </citation>
    <scope>NUCLEOTIDE SEQUENCE [LARGE SCALE GENOMIC DNA]</scope>
</reference>
<comment type="caution">
    <text evidence="2">The sequence shown here is derived from an EMBL/GenBank/DDBJ whole genome shotgun (WGS) entry which is preliminary data.</text>
</comment>
<organism evidence="2 3">
    <name type="scientific">Elysia marginata</name>
    <dbReference type="NCBI Taxonomy" id="1093978"/>
    <lineage>
        <taxon>Eukaryota</taxon>
        <taxon>Metazoa</taxon>
        <taxon>Spiralia</taxon>
        <taxon>Lophotrochozoa</taxon>
        <taxon>Mollusca</taxon>
        <taxon>Gastropoda</taxon>
        <taxon>Heterobranchia</taxon>
        <taxon>Euthyneura</taxon>
        <taxon>Panpulmonata</taxon>
        <taxon>Sacoglossa</taxon>
        <taxon>Placobranchoidea</taxon>
        <taxon>Plakobranchidae</taxon>
        <taxon>Elysia</taxon>
    </lineage>
</organism>
<evidence type="ECO:0000313" key="2">
    <source>
        <dbReference type="EMBL" id="GFS23534.1"/>
    </source>
</evidence>
<sequence length="97" mass="11042">MANGGCFREEDPPRERDRYKESKHRRNRDVPDMDIITDAELCAAGDDRVNAPAHKTECASIALIWNEAKESFTSLVEISFSIKLLLYGLVERKQGVF</sequence>
<protein>
    <submittedName>
        <fullName evidence="2">Uncharacterized protein</fullName>
    </submittedName>
</protein>
<proteinExistence type="predicted"/>
<gene>
    <name evidence="2" type="ORF">ElyMa_005135600</name>
</gene>
<evidence type="ECO:0000256" key="1">
    <source>
        <dbReference type="SAM" id="MobiDB-lite"/>
    </source>
</evidence>
<name>A0AAV4JLB4_9GAST</name>
<accession>A0AAV4JLB4</accession>
<evidence type="ECO:0000313" key="3">
    <source>
        <dbReference type="Proteomes" id="UP000762676"/>
    </source>
</evidence>
<dbReference type="AlphaFoldDB" id="A0AAV4JLB4"/>
<feature type="region of interest" description="Disordered" evidence="1">
    <location>
        <begin position="1"/>
        <end position="29"/>
    </location>
</feature>
<dbReference type="EMBL" id="BMAT01010274">
    <property type="protein sequence ID" value="GFS23534.1"/>
    <property type="molecule type" value="Genomic_DNA"/>
</dbReference>
<keyword evidence="3" id="KW-1185">Reference proteome</keyword>
<dbReference type="Proteomes" id="UP000762676">
    <property type="component" value="Unassembled WGS sequence"/>
</dbReference>
<feature type="compositionally biased region" description="Basic and acidic residues" evidence="1">
    <location>
        <begin position="7"/>
        <end position="20"/>
    </location>
</feature>